<comment type="caution">
    <text evidence="1">The sequence shown here is derived from an EMBL/GenBank/DDBJ whole genome shotgun (WGS) entry which is preliminary data.</text>
</comment>
<organism evidence="1 2">
    <name type="scientific">Paenibacillus rhizosphaerae</name>
    <dbReference type="NCBI Taxonomy" id="297318"/>
    <lineage>
        <taxon>Bacteria</taxon>
        <taxon>Bacillati</taxon>
        <taxon>Bacillota</taxon>
        <taxon>Bacilli</taxon>
        <taxon>Bacillales</taxon>
        <taxon>Paenibacillaceae</taxon>
        <taxon>Paenibacillus</taxon>
    </lineage>
</organism>
<name>A0A839TJ53_9BACL</name>
<proteinExistence type="predicted"/>
<protein>
    <submittedName>
        <fullName evidence="1">Uncharacterized protein</fullName>
    </submittedName>
</protein>
<evidence type="ECO:0000313" key="2">
    <source>
        <dbReference type="Proteomes" id="UP000517523"/>
    </source>
</evidence>
<dbReference type="EMBL" id="JACHXJ010000001">
    <property type="protein sequence ID" value="MBB3126764.1"/>
    <property type="molecule type" value="Genomic_DNA"/>
</dbReference>
<sequence>MQVTIAQMLVQTVQYPLLIGTPRIAKLDMVRKNLGLIPYGSPPLFIYFCSSYPSLRAKTCQGFGEWIFCKIIHDLSQ</sequence>
<dbReference type="AlphaFoldDB" id="A0A839TJ53"/>
<gene>
    <name evidence="1" type="ORF">FHS19_001418</name>
</gene>
<reference evidence="1 2" key="1">
    <citation type="submission" date="2020-08" db="EMBL/GenBank/DDBJ databases">
        <title>Genomic Encyclopedia of Type Strains, Phase III (KMG-III): the genomes of soil and plant-associated and newly described type strains.</title>
        <authorList>
            <person name="Whitman W."/>
        </authorList>
    </citation>
    <scope>NUCLEOTIDE SEQUENCE [LARGE SCALE GENOMIC DNA]</scope>
    <source>
        <strain evidence="1 2">CECT 5831</strain>
    </source>
</reference>
<accession>A0A839TJ53</accession>
<evidence type="ECO:0000313" key="1">
    <source>
        <dbReference type="EMBL" id="MBB3126764.1"/>
    </source>
</evidence>
<dbReference type="Proteomes" id="UP000517523">
    <property type="component" value="Unassembled WGS sequence"/>
</dbReference>